<evidence type="ECO:0000256" key="2">
    <source>
        <dbReference type="ARBA" id="ARBA00022692"/>
    </source>
</evidence>
<dbReference type="EMBL" id="JAUSVS010000005">
    <property type="protein sequence ID" value="MDQ0464932.1"/>
    <property type="molecule type" value="Genomic_DNA"/>
</dbReference>
<evidence type="ECO:0000256" key="5">
    <source>
        <dbReference type="SAM" id="Phobius"/>
    </source>
</evidence>
<evidence type="ECO:0000313" key="7">
    <source>
        <dbReference type="EMBL" id="MDQ0464932.1"/>
    </source>
</evidence>
<feature type="domain" description="O-antigen ligase-related" evidence="6">
    <location>
        <begin position="200"/>
        <end position="344"/>
    </location>
</feature>
<feature type="transmembrane region" description="Helical" evidence="5">
    <location>
        <begin position="370"/>
        <end position="388"/>
    </location>
</feature>
<feature type="transmembrane region" description="Helical" evidence="5">
    <location>
        <begin position="92"/>
        <end position="110"/>
    </location>
</feature>
<dbReference type="Proteomes" id="UP001228905">
    <property type="component" value="Unassembled WGS sequence"/>
</dbReference>
<keyword evidence="7" id="KW-0436">Ligase</keyword>
<evidence type="ECO:0000256" key="4">
    <source>
        <dbReference type="ARBA" id="ARBA00023136"/>
    </source>
</evidence>
<keyword evidence="3 5" id="KW-1133">Transmembrane helix</keyword>
<dbReference type="InterPro" id="IPR051533">
    <property type="entry name" value="WaaL-like"/>
</dbReference>
<accession>A0ABU0ISE2</accession>
<comment type="caution">
    <text evidence="7">The sequence shown here is derived from an EMBL/GenBank/DDBJ whole genome shotgun (WGS) entry which is preliminary data.</text>
</comment>
<sequence>MITSDIVALAALPLLAFSVWRVRGQPIPELWRGPLWLVGGLIAVGLLQLLSLPPALWTLLPGRGTIAADLVAAGLTPGWAPLSLSPQATQHSLIALLPGIAMFVAALQLSAQDRARLLWLLLLVGLASVLVGVVQVVQGEHSPLRFYEVTNPNPAVGFFANRNHMASLLVALMAVAAALAVDAAVTRPLPRWRLGGALAILLVLLVGDSLTQSRSGLLLLAPLAVGVAGMAWRAGLHRKLSRTTLIAVGLIAATLLALAFVVFNGAAERLTGGFSDELRFKAVGVILRAMGDYMPFGSGFGTFVPVYKMFETPAVMQNTYVNHAHDDWLEVILEGGIPVVALLVGFLIWWGRSGLALWRKAGGRDTLTRGAWLVTLVLLAHAFLDYPLRSPAIMCVFALACAMLVPSPPTGMTDPTLARN</sequence>
<evidence type="ECO:0000256" key="3">
    <source>
        <dbReference type="ARBA" id="ARBA00022989"/>
    </source>
</evidence>
<dbReference type="GO" id="GO:0016874">
    <property type="term" value="F:ligase activity"/>
    <property type="evidence" value="ECO:0007669"/>
    <property type="project" value="UniProtKB-KW"/>
</dbReference>
<proteinExistence type="predicted"/>
<organism evidence="7 8">
    <name type="scientific">Caulobacter ginsengisoli</name>
    <dbReference type="NCBI Taxonomy" id="400775"/>
    <lineage>
        <taxon>Bacteria</taxon>
        <taxon>Pseudomonadati</taxon>
        <taxon>Pseudomonadota</taxon>
        <taxon>Alphaproteobacteria</taxon>
        <taxon>Caulobacterales</taxon>
        <taxon>Caulobacteraceae</taxon>
        <taxon>Caulobacter</taxon>
    </lineage>
</organism>
<feature type="transmembrane region" description="Helical" evidence="5">
    <location>
        <begin position="34"/>
        <end position="52"/>
    </location>
</feature>
<comment type="subcellular location">
    <subcellularLocation>
        <location evidence="1">Membrane</location>
        <topology evidence="1">Multi-pass membrane protein</topology>
    </subcellularLocation>
</comment>
<evidence type="ECO:0000256" key="1">
    <source>
        <dbReference type="ARBA" id="ARBA00004141"/>
    </source>
</evidence>
<dbReference type="PANTHER" id="PTHR37422">
    <property type="entry name" value="TEICHURONIC ACID BIOSYNTHESIS PROTEIN TUAE"/>
    <property type="match status" value="1"/>
</dbReference>
<keyword evidence="2 5" id="KW-0812">Transmembrane</keyword>
<dbReference type="PANTHER" id="PTHR37422:SF13">
    <property type="entry name" value="LIPOPOLYSACCHARIDE BIOSYNTHESIS PROTEIN PA4999-RELATED"/>
    <property type="match status" value="1"/>
</dbReference>
<feature type="transmembrane region" description="Helical" evidence="5">
    <location>
        <begin position="165"/>
        <end position="185"/>
    </location>
</feature>
<protein>
    <submittedName>
        <fullName evidence="7">O-antigen ligase</fullName>
    </submittedName>
</protein>
<keyword evidence="8" id="KW-1185">Reference proteome</keyword>
<evidence type="ECO:0000259" key="6">
    <source>
        <dbReference type="Pfam" id="PF04932"/>
    </source>
</evidence>
<feature type="transmembrane region" description="Helical" evidence="5">
    <location>
        <begin position="192"/>
        <end position="210"/>
    </location>
</feature>
<feature type="transmembrane region" description="Helical" evidence="5">
    <location>
        <begin position="286"/>
        <end position="307"/>
    </location>
</feature>
<keyword evidence="4 5" id="KW-0472">Membrane</keyword>
<dbReference type="InterPro" id="IPR007016">
    <property type="entry name" value="O-antigen_ligase-rel_domated"/>
</dbReference>
<feature type="transmembrane region" description="Helical" evidence="5">
    <location>
        <begin position="117"/>
        <end position="137"/>
    </location>
</feature>
<feature type="transmembrane region" description="Helical" evidence="5">
    <location>
        <begin position="328"/>
        <end position="350"/>
    </location>
</feature>
<evidence type="ECO:0000313" key="8">
    <source>
        <dbReference type="Proteomes" id="UP001228905"/>
    </source>
</evidence>
<name>A0ABU0ISE2_9CAUL</name>
<feature type="transmembrane region" description="Helical" evidence="5">
    <location>
        <begin position="244"/>
        <end position="266"/>
    </location>
</feature>
<gene>
    <name evidence="7" type="ORF">QO010_002716</name>
</gene>
<feature type="transmembrane region" description="Helical" evidence="5">
    <location>
        <begin position="216"/>
        <end position="232"/>
    </location>
</feature>
<dbReference type="Pfam" id="PF04932">
    <property type="entry name" value="Wzy_C"/>
    <property type="match status" value="1"/>
</dbReference>
<reference evidence="7 8" key="1">
    <citation type="submission" date="2023-07" db="EMBL/GenBank/DDBJ databases">
        <title>Genomic Encyclopedia of Type Strains, Phase IV (KMG-IV): sequencing the most valuable type-strain genomes for metagenomic binning, comparative biology and taxonomic classification.</title>
        <authorList>
            <person name="Goeker M."/>
        </authorList>
    </citation>
    <scope>NUCLEOTIDE SEQUENCE [LARGE SCALE GENOMIC DNA]</scope>
    <source>
        <strain evidence="7 8">DSM 18695</strain>
    </source>
</reference>